<accession>A0A6M0RIV8</accession>
<protein>
    <submittedName>
        <fullName evidence="1">DUF1569 domain-containing protein</fullName>
    </submittedName>
</protein>
<comment type="caution">
    <text evidence="1">The sequence shown here is derived from an EMBL/GenBank/DDBJ whole genome shotgun (WGS) entry which is preliminary data.</text>
</comment>
<evidence type="ECO:0000313" key="1">
    <source>
        <dbReference type="EMBL" id="NEZ56208.1"/>
    </source>
</evidence>
<dbReference type="EMBL" id="QXHD01000004">
    <property type="protein sequence ID" value="NEZ56208.1"/>
    <property type="molecule type" value="Genomic_DNA"/>
</dbReference>
<evidence type="ECO:0000313" key="2">
    <source>
        <dbReference type="Proteomes" id="UP000481033"/>
    </source>
</evidence>
<dbReference type="Proteomes" id="UP000481033">
    <property type="component" value="Unassembled WGS sequence"/>
</dbReference>
<reference evidence="1 2" key="1">
    <citation type="journal article" date="2020" name="Microb. Ecol.">
        <title>Ecogenomics of the Marine Benthic Filamentous Cyanobacterium Adonisia.</title>
        <authorList>
            <person name="Walter J.M."/>
            <person name="Coutinho F.H."/>
            <person name="Leomil L."/>
            <person name="Hargreaves P.I."/>
            <person name="Campeao M.E."/>
            <person name="Vieira V.V."/>
            <person name="Silva B.S."/>
            <person name="Fistarol G.O."/>
            <person name="Salomon P.S."/>
            <person name="Sawabe T."/>
            <person name="Mino S."/>
            <person name="Hosokawa M."/>
            <person name="Miyashita H."/>
            <person name="Maruyama F."/>
            <person name="van Verk M.C."/>
            <person name="Dutilh B.E."/>
            <person name="Thompson C.C."/>
            <person name="Thompson F.L."/>
        </authorList>
    </citation>
    <scope>NUCLEOTIDE SEQUENCE [LARGE SCALE GENOMIC DNA]</scope>
    <source>
        <strain evidence="1 2">CCMR0081</strain>
    </source>
</reference>
<organism evidence="1 2">
    <name type="scientific">Adonisia turfae CCMR0081</name>
    <dbReference type="NCBI Taxonomy" id="2292702"/>
    <lineage>
        <taxon>Bacteria</taxon>
        <taxon>Bacillati</taxon>
        <taxon>Cyanobacteriota</taxon>
        <taxon>Adonisia</taxon>
        <taxon>Adonisia turfae</taxon>
    </lineage>
</organism>
<proteinExistence type="predicted"/>
<feature type="non-terminal residue" evidence="1">
    <location>
        <position position="35"/>
    </location>
</feature>
<dbReference type="AlphaFoldDB" id="A0A6M0RIV8"/>
<sequence length="35" mass="3755">MLTISSALETIASLSNRPLHSTGAWQPYAILTHCA</sequence>
<keyword evidence="2" id="KW-1185">Reference proteome</keyword>
<name>A0A6M0RIV8_9CYAN</name>
<gene>
    <name evidence="1" type="ORF">DXZ20_11080</name>
</gene>